<organism evidence="2 3">
    <name type="scientific">Caerostris darwini</name>
    <dbReference type="NCBI Taxonomy" id="1538125"/>
    <lineage>
        <taxon>Eukaryota</taxon>
        <taxon>Metazoa</taxon>
        <taxon>Ecdysozoa</taxon>
        <taxon>Arthropoda</taxon>
        <taxon>Chelicerata</taxon>
        <taxon>Arachnida</taxon>
        <taxon>Araneae</taxon>
        <taxon>Araneomorphae</taxon>
        <taxon>Entelegynae</taxon>
        <taxon>Araneoidea</taxon>
        <taxon>Araneidae</taxon>
        <taxon>Caerostris</taxon>
    </lineage>
</organism>
<evidence type="ECO:0000256" key="1">
    <source>
        <dbReference type="SAM" id="MobiDB-lite"/>
    </source>
</evidence>
<evidence type="ECO:0000313" key="2">
    <source>
        <dbReference type="EMBL" id="GIY20339.1"/>
    </source>
</evidence>
<feature type="region of interest" description="Disordered" evidence="1">
    <location>
        <begin position="31"/>
        <end position="51"/>
    </location>
</feature>
<dbReference type="Proteomes" id="UP001054837">
    <property type="component" value="Unassembled WGS sequence"/>
</dbReference>
<keyword evidence="3" id="KW-1185">Reference proteome</keyword>
<dbReference type="EMBL" id="BPLQ01006153">
    <property type="protein sequence ID" value="GIY20339.1"/>
    <property type="molecule type" value="Genomic_DNA"/>
</dbReference>
<comment type="caution">
    <text evidence="2">The sequence shown here is derived from an EMBL/GenBank/DDBJ whole genome shotgun (WGS) entry which is preliminary data.</text>
</comment>
<accession>A0AAV4RH48</accession>
<feature type="region of interest" description="Disordered" evidence="1">
    <location>
        <begin position="83"/>
        <end position="109"/>
    </location>
</feature>
<name>A0AAV4RH48_9ARAC</name>
<gene>
    <name evidence="2" type="ORF">CDAR_394181</name>
</gene>
<proteinExistence type="predicted"/>
<reference evidence="2 3" key="1">
    <citation type="submission" date="2021-06" db="EMBL/GenBank/DDBJ databases">
        <title>Caerostris darwini draft genome.</title>
        <authorList>
            <person name="Kono N."/>
            <person name="Arakawa K."/>
        </authorList>
    </citation>
    <scope>NUCLEOTIDE SEQUENCE [LARGE SCALE GENOMIC DNA]</scope>
</reference>
<sequence>MAVSEENVTSPRFSIGPLVVIGEMNTFEKLGGRTDRASRKGMSAKENRLEMENPPSSLFHLPLCGRLFLSLYLSLSLSLHIESVPPRPTTEPSEEALREKGDGSTGALF</sequence>
<evidence type="ECO:0000313" key="3">
    <source>
        <dbReference type="Proteomes" id="UP001054837"/>
    </source>
</evidence>
<dbReference type="AlphaFoldDB" id="A0AAV4RH48"/>
<protein>
    <submittedName>
        <fullName evidence="2">Uncharacterized protein</fullName>
    </submittedName>
</protein>